<feature type="chain" id="PRO_5024336069" evidence="1">
    <location>
        <begin position="23"/>
        <end position="217"/>
    </location>
</feature>
<keyword evidence="1" id="KW-0732">Signal</keyword>
<feature type="signal peptide" evidence="1">
    <location>
        <begin position="1"/>
        <end position="22"/>
    </location>
</feature>
<name>A0A5M8PIL7_9LECA</name>
<gene>
    <name evidence="2" type="ORF">FRX48_06802</name>
</gene>
<dbReference type="AlphaFoldDB" id="A0A5M8PIL7"/>
<protein>
    <submittedName>
        <fullName evidence="2">Uncharacterized protein</fullName>
    </submittedName>
</protein>
<evidence type="ECO:0000313" key="3">
    <source>
        <dbReference type="Proteomes" id="UP000324767"/>
    </source>
</evidence>
<evidence type="ECO:0000256" key="1">
    <source>
        <dbReference type="SAM" id="SignalP"/>
    </source>
</evidence>
<dbReference type="EMBL" id="VXIT01000011">
    <property type="protein sequence ID" value="KAA6409249.1"/>
    <property type="molecule type" value="Genomic_DNA"/>
</dbReference>
<organism evidence="2 3">
    <name type="scientific">Lasallia pustulata</name>
    <dbReference type="NCBI Taxonomy" id="136370"/>
    <lineage>
        <taxon>Eukaryota</taxon>
        <taxon>Fungi</taxon>
        <taxon>Dikarya</taxon>
        <taxon>Ascomycota</taxon>
        <taxon>Pezizomycotina</taxon>
        <taxon>Lecanoromycetes</taxon>
        <taxon>OSLEUM clade</taxon>
        <taxon>Umbilicariomycetidae</taxon>
        <taxon>Umbilicariales</taxon>
        <taxon>Umbilicariaceae</taxon>
        <taxon>Lasallia</taxon>
    </lineage>
</organism>
<sequence length="217" mass="24793">MIHLRLIIQTVVLLVLVSTALADGLNVTKCYCATPPNQLDLIVEAGCFYLFQYHSIPYSMILNIDYTCRDATFVNPCTVLEKQKQQHCRTYYKGLEFCYKQNVHHRPSKYTFMGITSTTSGKMLTAPKDEVDKVCDHLCMKHVGLPRIRDAWHVFRTVQGEWQLGKHVMKKNGSFKSKIEIFPELPDIVRPKKSAEKPVFPWKVKGLQDDDPSGGGE</sequence>
<dbReference type="Proteomes" id="UP000324767">
    <property type="component" value="Unassembled WGS sequence"/>
</dbReference>
<proteinExistence type="predicted"/>
<evidence type="ECO:0000313" key="2">
    <source>
        <dbReference type="EMBL" id="KAA6409249.1"/>
    </source>
</evidence>
<accession>A0A5M8PIL7</accession>
<reference evidence="2 3" key="1">
    <citation type="submission" date="2019-09" db="EMBL/GenBank/DDBJ databases">
        <title>The hologenome of the rock-dwelling lichen Lasallia pustulata.</title>
        <authorList>
            <person name="Greshake Tzovaras B."/>
            <person name="Segers F."/>
            <person name="Bicker A."/>
            <person name="Dal Grande F."/>
            <person name="Otte J."/>
            <person name="Hankeln T."/>
            <person name="Schmitt I."/>
            <person name="Ebersberger I."/>
        </authorList>
    </citation>
    <scope>NUCLEOTIDE SEQUENCE [LARGE SCALE GENOMIC DNA]</scope>
    <source>
        <strain evidence="2">A1-1</strain>
    </source>
</reference>
<comment type="caution">
    <text evidence="2">The sequence shown here is derived from an EMBL/GenBank/DDBJ whole genome shotgun (WGS) entry which is preliminary data.</text>
</comment>